<evidence type="ECO:0000313" key="6">
    <source>
        <dbReference type="EMBL" id="EET88086.1"/>
    </source>
</evidence>
<feature type="domain" description="Recombinase zinc beta ribbon" evidence="5">
    <location>
        <begin position="92"/>
        <end position="145"/>
    </location>
</feature>
<feature type="domain" description="Recombinase" evidence="4">
    <location>
        <begin position="6"/>
        <end position="78"/>
    </location>
</feature>
<dbReference type="InterPro" id="IPR038109">
    <property type="entry name" value="DNA_bind_recomb_sf"/>
</dbReference>
<dbReference type="Pfam" id="PF07508">
    <property type="entry name" value="Recombinase"/>
    <property type="match status" value="1"/>
</dbReference>
<evidence type="ECO:0000256" key="1">
    <source>
        <dbReference type="ARBA" id="ARBA00023125"/>
    </source>
</evidence>
<dbReference type="EMBL" id="ACVI01000018">
    <property type="protein sequence ID" value="EET88086.1"/>
    <property type="molecule type" value="Genomic_DNA"/>
</dbReference>
<dbReference type="RefSeq" id="WP_007060345.1">
    <property type="nucleotide sequence ID" value="NZ_ACVI01000018.1"/>
</dbReference>
<dbReference type="Gene3D" id="3.90.1750.20">
    <property type="entry name" value="Putative Large Serine Recombinase, Chain B, Domain 2"/>
    <property type="match status" value="1"/>
</dbReference>
<dbReference type="GO" id="GO:0003677">
    <property type="term" value="F:DNA binding"/>
    <property type="evidence" value="ECO:0007669"/>
    <property type="project" value="UniProtKB-KW"/>
</dbReference>
<dbReference type="GO" id="GO:0000150">
    <property type="term" value="F:DNA strand exchange activity"/>
    <property type="evidence" value="ECO:0007669"/>
    <property type="project" value="InterPro"/>
</dbReference>
<organism evidence="6 7">
    <name type="scientific">Clostridium carboxidivorans P7</name>
    <dbReference type="NCBI Taxonomy" id="536227"/>
    <lineage>
        <taxon>Bacteria</taxon>
        <taxon>Bacillati</taxon>
        <taxon>Bacillota</taxon>
        <taxon>Clostridia</taxon>
        <taxon>Eubacteriales</taxon>
        <taxon>Clostridiaceae</taxon>
        <taxon>Clostridium</taxon>
    </lineage>
</organism>
<dbReference type="PANTHER" id="PTHR30461">
    <property type="entry name" value="DNA-INVERTASE FROM LAMBDOID PROPHAGE"/>
    <property type="match status" value="1"/>
</dbReference>
<evidence type="ECO:0000259" key="4">
    <source>
        <dbReference type="Pfam" id="PF07508"/>
    </source>
</evidence>
<dbReference type="Pfam" id="PF13408">
    <property type="entry name" value="Zn_ribbon_recom"/>
    <property type="match status" value="1"/>
</dbReference>
<evidence type="ECO:0000259" key="5">
    <source>
        <dbReference type="Pfam" id="PF13408"/>
    </source>
</evidence>
<evidence type="ECO:0000256" key="3">
    <source>
        <dbReference type="SAM" id="Coils"/>
    </source>
</evidence>
<dbReference type="InterPro" id="IPR011109">
    <property type="entry name" value="DNA_bind_recombinase_dom"/>
</dbReference>
<dbReference type="STRING" id="536227.Ccar_09305"/>
<protein>
    <submittedName>
        <fullName evidence="6">Recombinase</fullName>
    </submittedName>
</protein>
<keyword evidence="3" id="KW-0175">Coiled coil</keyword>
<dbReference type="AlphaFoldDB" id="C6PRP3"/>
<reference evidence="6 7" key="1">
    <citation type="submission" date="2009-06" db="EMBL/GenBank/DDBJ databases">
        <title>The draft genome of Clostridium carboxidivorans P7.</title>
        <authorList>
            <consortium name="US DOE Joint Genome Institute (JGI-PGF)"/>
            <person name="Lucas S."/>
            <person name="Copeland A."/>
            <person name="Lapidus A."/>
            <person name="Glavina del Rio T."/>
            <person name="Tice H."/>
            <person name="Bruce D."/>
            <person name="Goodwin L."/>
            <person name="Pitluck S."/>
            <person name="Larimer F."/>
            <person name="Land M.L."/>
            <person name="Hauser L."/>
            <person name="Hemme C.L."/>
        </authorList>
    </citation>
    <scope>NUCLEOTIDE SEQUENCE [LARGE SCALE GENOMIC DNA]</scope>
    <source>
        <strain evidence="6 7">P7</strain>
    </source>
</reference>
<dbReference type="eggNOG" id="COG1961">
    <property type="taxonomic scope" value="Bacteria"/>
</dbReference>
<comment type="caution">
    <text evidence="6">The sequence shown here is derived from an EMBL/GenBank/DDBJ whole genome shotgun (WGS) entry which is preliminary data.</text>
</comment>
<name>C6PRP3_9CLOT</name>
<evidence type="ECO:0000313" key="7">
    <source>
        <dbReference type="Proteomes" id="UP000004198"/>
    </source>
</evidence>
<dbReference type="InterPro" id="IPR025827">
    <property type="entry name" value="Zn_ribbon_recom_dom"/>
</dbReference>
<keyword evidence="2" id="KW-0233">DNA recombination</keyword>
<sequence length="304" mass="35495">MKCDVWVNSSIQGILHNPVYIGKIRWNCRPEKKKIVEGYVKKQRPRANPNDWLLADGLHEAIIDTDTFNLAQELLANNSSNHCPKKRQIKNPLSGLIICGICGRKMIRRPYIKRKQPEILLCPNTACSNISSQLSYVEERLLKALKNWLKDYKLHWKLKNDETPNEDVQLNIKKKAIKNLDEELKILNKQLNNIHNLLEQGIYSTDMFIKRSKIINNKINTTEKTMKALIDDLHFEILKNEKVTIPKAEKILELYTITEDPSLKNELLRELILKAVYIKKVNGRWHNNPDDFELILYPKLPTRS</sequence>
<proteinExistence type="predicted"/>
<keyword evidence="1" id="KW-0238">DNA-binding</keyword>
<dbReference type="Proteomes" id="UP000004198">
    <property type="component" value="Unassembled WGS sequence"/>
</dbReference>
<accession>C6PRP3</accession>
<dbReference type="PANTHER" id="PTHR30461:SF2">
    <property type="entry name" value="SERINE RECOMBINASE PINE-RELATED"/>
    <property type="match status" value="1"/>
</dbReference>
<gene>
    <name evidence="6" type="ORF">CcarbDRAFT_1460</name>
</gene>
<keyword evidence="7" id="KW-1185">Reference proteome</keyword>
<feature type="coiled-coil region" evidence="3">
    <location>
        <begin position="170"/>
        <end position="200"/>
    </location>
</feature>
<evidence type="ECO:0000256" key="2">
    <source>
        <dbReference type="ARBA" id="ARBA00023172"/>
    </source>
</evidence>
<dbReference type="InterPro" id="IPR050639">
    <property type="entry name" value="SSR_resolvase"/>
</dbReference>